<dbReference type="GO" id="GO:0005524">
    <property type="term" value="F:ATP binding"/>
    <property type="evidence" value="ECO:0007669"/>
    <property type="project" value="UniProtKB-KW"/>
</dbReference>
<evidence type="ECO:0000256" key="1">
    <source>
        <dbReference type="ARBA" id="ARBA00010165"/>
    </source>
</evidence>
<evidence type="ECO:0000313" key="8">
    <source>
        <dbReference type="Proteomes" id="UP000054498"/>
    </source>
</evidence>
<dbReference type="KEGG" id="mng:MNEG_4564"/>
<evidence type="ECO:0000313" key="7">
    <source>
        <dbReference type="EMBL" id="KIZ03393.1"/>
    </source>
</evidence>
<dbReference type="Pfam" id="PF01636">
    <property type="entry name" value="APH"/>
    <property type="match status" value="1"/>
</dbReference>
<keyword evidence="4" id="KW-0418">Kinase</keyword>
<evidence type="ECO:0000256" key="4">
    <source>
        <dbReference type="ARBA" id="ARBA00022777"/>
    </source>
</evidence>
<keyword evidence="8" id="KW-1185">Reference proteome</keyword>
<keyword evidence="2" id="KW-0808">Transferase</keyword>
<dbReference type="InterPro" id="IPR002575">
    <property type="entry name" value="Aminoglycoside_PTrfase"/>
</dbReference>
<dbReference type="GeneID" id="25737441"/>
<proteinExistence type="inferred from homology"/>
<dbReference type="RefSeq" id="XP_013902412.1">
    <property type="nucleotide sequence ID" value="XM_014046958.1"/>
</dbReference>
<dbReference type="GO" id="GO:0016301">
    <property type="term" value="F:kinase activity"/>
    <property type="evidence" value="ECO:0007669"/>
    <property type="project" value="UniProtKB-KW"/>
</dbReference>
<evidence type="ECO:0000256" key="3">
    <source>
        <dbReference type="ARBA" id="ARBA00022741"/>
    </source>
</evidence>
<feature type="domain" description="Aminoglycoside phosphotransferase" evidence="6">
    <location>
        <begin position="3"/>
        <end position="252"/>
    </location>
</feature>
<dbReference type="STRING" id="145388.A0A0D2JXM8"/>
<keyword evidence="3" id="KW-0547">Nucleotide-binding</keyword>
<dbReference type="Proteomes" id="UP000054498">
    <property type="component" value="Unassembled WGS sequence"/>
</dbReference>
<evidence type="ECO:0000256" key="2">
    <source>
        <dbReference type="ARBA" id="ARBA00022679"/>
    </source>
</evidence>
<keyword evidence="5" id="KW-0067">ATP-binding</keyword>
<dbReference type="PANTHER" id="PTHR34273">
    <property type="entry name" value="METHYLTHIORIBOSE KINASE"/>
    <property type="match status" value="1"/>
</dbReference>
<evidence type="ECO:0000256" key="5">
    <source>
        <dbReference type="ARBA" id="ARBA00022840"/>
    </source>
</evidence>
<evidence type="ECO:0000259" key="6">
    <source>
        <dbReference type="Pfam" id="PF01636"/>
    </source>
</evidence>
<dbReference type="PANTHER" id="PTHR34273:SF2">
    <property type="entry name" value="METHYLTHIORIBOSE KINASE"/>
    <property type="match status" value="1"/>
</dbReference>
<dbReference type="SUPFAM" id="SSF56112">
    <property type="entry name" value="Protein kinase-like (PK-like)"/>
    <property type="match status" value="1"/>
</dbReference>
<comment type="similarity">
    <text evidence="1">Belongs to the methylthioribose kinase family.</text>
</comment>
<reference evidence="7 8" key="1">
    <citation type="journal article" date="2013" name="BMC Genomics">
        <title>Reconstruction of the lipid metabolism for the microalga Monoraphidium neglectum from its genome sequence reveals characteristics suitable for biofuel production.</title>
        <authorList>
            <person name="Bogen C."/>
            <person name="Al-Dilaimi A."/>
            <person name="Albersmeier A."/>
            <person name="Wichmann J."/>
            <person name="Grundmann M."/>
            <person name="Rupp O."/>
            <person name="Lauersen K.J."/>
            <person name="Blifernez-Klassen O."/>
            <person name="Kalinowski J."/>
            <person name="Goesmann A."/>
            <person name="Mussgnug J.H."/>
            <person name="Kruse O."/>
        </authorList>
    </citation>
    <scope>NUCLEOTIDE SEQUENCE [LARGE SCALE GENOMIC DNA]</scope>
    <source>
        <strain evidence="7 8">SAG 48.87</strain>
    </source>
</reference>
<accession>A0A0D2JXM8</accession>
<organism evidence="7 8">
    <name type="scientific">Monoraphidium neglectum</name>
    <dbReference type="NCBI Taxonomy" id="145388"/>
    <lineage>
        <taxon>Eukaryota</taxon>
        <taxon>Viridiplantae</taxon>
        <taxon>Chlorophyta</taxon>
        <taxon>core chlorophytes</taxon>
        <taxon>Chlorophyceae</taxon>
        <taxon>CS clade</taxon>
        <taxon>Sphaeropleales</taxon>
        <taxon>Selenastraceae</taxon>
        <taxon>Monoraphidium</taxon>
    </lineage>
</organism>
<sequence length="382" mass="40476">MTNHSYLVEGSKGRIFLKQAEACHSVETAIPLSLARLATEAIGMRLGQACAPEAVPPCLHYDGQANIVAAEFVQGREVLPAALLKGAIFPGLACSLGSALARLAAGTTREALGHKAFGALEAVAAASSSVADLMEDLVLYLPFDRAAPHNRWPAELDAEVEALVHGDAALMREVECMRRLRSGGGSPCFAHTDVWLNNILVPEWPEGGGGGSQQQEVVPTIVDFEFGAIAPTSYDIGHTLGMLVLAAFLVRAYSDGADGGAVPGARRREQEDWLLASVGEAWAEFERVWRGLQQRRSPWRQRAALPPPPLLADALGFAGCTVIRWAIGQFNIFRSLGVGDASGAAHCAAVRRAVHAGAAMLRGRHAIKSADEVADIARAELA</sequence>
<dbReference type="Gene3D" id="3.90.1200.10">
    <property type="match status" value="1"/>
</dbReference>
<dbReference type="EMBL" id="KK100859">
    <property type="protein sequence ID" value="KIZ03393.1"/>
    <property type="molecule type" value="Genomic_DNA"/>
</dbReference>
<dbReference type="AlphaFoldDB" id="A0A0D2JXM8"/>
<gene>
    <name evidence="7" type="ORF">MNEG_4564</name>
</gene>
<dbReference type="InterPro" id="IPR011009">
    <property type="entry name" value="Kinase-like_dom_sf"/>
</dbReference>
<dbReference type="Gene3D" id="3.30.200.20">
    <property type="entry name" value="Phosphorylase Kinase, domain 1"/>
    <property type="match status" value="1"/>
</dbReference>
<dbReference type="OrthoDB" id="547002at2759"/>
<name>A0A0D2JXM8_9CHLO</name>
<protein>
    <recommendedName>
        <fullName evidence="6">Aminoglycoside phosphotransferase domain-containing protein</fullName>
    </recommendedName>
</protein>